<evidence type="ECO:0000313" key="2">
    <source>
        <dbReference type="EMBL" id="CAC9498855.1"/>
    </source>
</evidence>
<sequence length="321" mass="35676">MNERAAGIAHDMNVADRAKYLPKALRGVPLRALPLDDDDEFRRLEHERARAAGTPGHKAEVEALEAQLLARADELARARLAGDRAYLAPEPAGIPLELVPLDEDAEFCAKEAQRAELKENGKADRSGIALRETELNARAVEVAQQLKDGERGKLLAASYEGIPTSELPLDTDAAFHEMEVERLRRVRTCADADADAEVARLEDEMRNRARDLAVSKKASERVMLRSMETPLTSGQLDALLDKDAETADMERRLRELRKKPDKNAAAIKALEEEVQKRAQELADGHLAEERSKCLAAEYGGRTMGHFRCATTLRTVTRRLRT</sequence>
<feature type="domain" description="DUF7623" evidence="1">
    <location>
        <begin position="87"/>
        <end position="150"/>
    </location>
</feature>
<evidence type="ECO:0000259" key="1">
    <source>
        <dbReference type="Pfam" id="PF24610"/>
    </source>
</evidence>
<dbReference type="AlphaFoldDB" id="A0A6L0XHU8"/>
<gene>
    <name evidence="2" type="ORF">LINF_270010400</name>
</gene>
<evidence type="ECO:0000313" key="3">
    <source>
        <dbReference type="Proteomes" id="UP000255414"/>
    </source>
</evidence>
<feature type="domain" description="DUF7623" evidence="1">
    <location>
        <begin position="21"/>
        <end position="83"/>
    </location>
</feature>
<feature type="domain" description="DUF7623" evidence="1">
    <location>
        <begin position="240"/>
        <end position="289"/>
    </location>
</feature>
<accession>A0A6L0XHU8</accession>
<protein>
    <submittedName>
        <fullName evidence="2">Calpain-like_cysteine_peptidase_-_putative</fullName>
    </submittedName>
</protein>
<reference evidence="2" key="1">
    <citation type="submission" date="2020-06" db="EMBL/GenBank/DDBJ databases">
        <authorList>
            <person name="Gonzalez-de la Fuente S."/>
            <person name="Peiro-Pastor R."/>
            <person name="Rastrojo A."/>
            <person name="Moreno J."/>
            <person name="Carrasco-Ramiro F."/>
            <person name="Requena JM."/>
            <person name="Aguado B."/>
        </authorList>
    </citation>
    <scope>NUCLEOTIDE SEQUENCE</scope>
</reference>
<dbReference type="EMBL" id="LR812960">
    <property type="protein sequence ID" value="CAC9498855.1"/>
    <property type="molecule type" value="Genomic_DNA"/>
</dbReference>
<feature type="domain" description="DUF7623" evidence="1">
    <location>
        <begin position="156"/>
        <end position="219"/>
    </location>
</feature>
<proteinExistence type="predicted"/>
<dbReference type="InterPro" id="IPR056040">
    <property type="entry name" value="DUF7623"/>
</dbReference>
<dbReference type="Proteomes" id="UP000255414">
    <property type="component" value="Chromosome 27"/>
</dbReference>
<dbReference type="VEuPathDB" id="TriTrypDB:LINF_270010400"/>
<organism evidence="2 3">
    <name type="scientific">Leishmania infantum</name>
    <dbReference type="NCBI Taxonomy" id="5671"/>
    <lineage>
        <taxon>Eukaryota</taxon>
        <taxon>Discoba</taxon>
        <taxon>Euglenozoa</taxon>
        <taxon>Kinetoplastea</taxon>
        <taxon>Metakinetoplastina</taxon>
        <taxon>Trypanosomatida</taxon>
        <taxon>Trypanosomatidae</taxon>
        <taxon>Leishmaniinae</taxon>
        <taxon>Leishmania</taxon>
    </lineage>
</organism>
<name>A0A6L0XHU8_LEIIN</name>
<dbReference type="Pfam" id="PF24610">
    <property type="entry name" value="DUF7623"/>
    <property type="match status" value="4"/>
</dbReference>